<dbReference type="InterPro" id="IPR019897">
    <property type="entry name" value="RidA_CS"/>
</dbReference>
<protein>
    <submittedName>
        <fullName evidence="2">RidA family protein</fullName>
    </submittedName>
</protein>
<comment type="caution">
    <text evidence="2">The sequence shown here is derived from an EMBL/GenBank/DDBJ whole genome shotgun (WGS) entry which is preliminary data.</text>
</comment>
<dbReference type="SUPFAM" id="SSF55298">
    <property type="entry name" value="YjgF-like"/>
    <property type="match status" value="1"/>
</dbReference>
<dbReference type="Gene3D" id="3.30.1330.40">
    <property type="entry name" value="RutC-like"/>
    <property type="match status" value="1"/>
</dbReference>
<gene>
    <name evidence="2" type="ORF">GJ699_15625</name>
</gene>
<dbReference type="PANTHER" id="PTHR11803:SF39">
    <property type="entry name" value="2-IMINOBUTANOATE_2-IMINOPROPANOATE DEAMINASE"/>
    <property type="match status" value="1"/>
</dbReference>
<evidence type="ECO:0000256" key="1">
    <source>
        <dbReference type="ARBA" id="ARBA00010552"/>
    </source>
</evidence>
<dbReference type="AlphaFoldDB" id="A0A6I2L000"/>
<dbReference type="EMBL" id="WKJK01000007">
    <property type="protein sequence ID" value="MRW91421.1"/>
    <property type="molecule type" value="Genomic_DNA"/>
</dbReference>
<dbReference type="InterPro" id="IPR006175">
    <property type="entry name" value="YjgF/YER057c/UK114"/>
</dbReference>
<dbReference type="PROSITE" id="PS01094">
    <property type="entry name" value="UPF0076"/>
    <property type="match status" value="1"/>
</dbReference>
<evidence type="ECO:0000313" key="3">
    <source>
        <dbReference type="Proteomes" id="UP000433309"/>
    </source>
</evidence>
<name>A0A6I2L000_9BURK</name>
<accession>A0A6I2L000</accession>
<evidence type="ECO:0000313" key="2">
    <source>
        <dbReference type="EMBL" id="MRW91421.1"/>
    </source>
</evidence>
<dbReference type="Pfam" id="PF01042">
    <property type="entry name" value="Ribonuc_L-PSP"/>
    <property type="match status" value="1"/>
</dbReference>
<dbReference type="GO" id="GO:0005829">
    <property type="term" value="C:cytosol"/>
    <property type="evidence" value="ECO:0007669"/>
    <property type="project" value="TreeGrafter"/>
</dbReference>
<dbReference type="PANTHER" id="PTHR11803">
    <property type="entry name" value="2-IMINOBUTANOATE/2-IMINOPROPANOATE DEAMINASE RIDA"/>
    <property type="match status" value="1"/>
</dbReference>
<dbReference type="InterPro" id="IPR035959">
    <property type="entry name" value="RutC-like_sf"/>
</dbReference>
<dbReference type="RefSeq" id="WP_154377788.1">
    <property type="nucleotide sequence ID" value="NZ_WKJK01000007.1"/>
</dbReference>
<reference evidence="2 3" key="1">
    <citation type="submission" date="2019-11" db="EMBL/GenBank/DDBJ databases">
        <title>Novel species isolated from a subtropical stream in China.</title>
        <authorList>
            <person name="Lu H."/>
        </authorList>
    </citation>
    <scope>NUCLEOTIDE SEQUENCE [LARGE SCALE GENOMIC DNA]</scope>
    <source>
        <strain evidence="2 3">FT80W</strain>
    </source>
</reference>
<dbReference type="Proteomes" id="UP000433309">
    <property type="component" value="Unassembled WGS sequence"/>
</dbReference>
<keyword evidence="3" id="KW-1185">Reference proteome</keyword>
<dbReference type="GO" id="GO:0019239">
    <property type="term" value="F:deaminase activity"/>
    <property type="evidence" value="ECO:0007669"/>
    <property type="project" value="TreeGrafter"/>
</dbReference>
<organism evidence="2 3">
    <name type="scientific">Duganella guangzhouensis</name>
    <dbReference type="NCBI Taxonomy" id="2666084"/>
    <lineage>
        <taxon>Bacteria</taxon>
        <taxon>Pseudomonadati</taxon>
        <taxon>Pseudomonadota</taxon>
        <taxon>Betaproteobacteria</taxon>
        <taxon>Burkholderiales</taxon>
        <taxon>Oxalobacteraceae</taxon>
        <taxon>Telluria group</taxon>
        <taxon>Duganella</taxon>
    </lineage>
</organism>
<proteinExistence type="inferred from homology"/>
<sequence>MTHLKKTSGPVAEFYAPENNRYPFSEAVRVGDTIYLSGQIGINAGGLVPGFDAQVKQMMDNVQATLKGLGLGMEHLVKCSVFMDDMDKWPAFNAIYVSYFDAARLPARSAFGASGLALGAEVEIDCIAMAPAAA</sequence>
<dbReference type="CDD" id="cd00448">
    <property type="entry name" value="YjgF_YER057c_UK114_family"/>
    <property type="match status" value="1"/>
</dbReference>
<comment type="similarity">
    <text evidence="1">Belongs to the RutC family.</text>
</comment>